<accession>A0A4C1TEJ8</accession>
<protein>
    <submittedName>
        <fullName evidence="3">Uncharacterized protein</fullName>
    </submittedName>
</protein>
<dbReference type="InterPro" id="IPR036770">
    <property type="entry name" value="Ankyrin_rpt-contain_sf"/>
</dbReference>
<dbReference type="EMBL" id="BGZK01000048">
    <property type="protein sequence ID" value="GBP11878.1"/>
    <property type="molecule type" value="Genomic_DNA"/>
</dbReference>
<gene>
    <name evidence="3" type="ORF">EVAR_74515_1</name>
</gene>
<evidence type="ECO:0000256" key="1">
    <source>
        <dbReference type="PROSITE-ProRule" id="PRU00023"/>
    </source>
</evidence>
<evidence type="ECO:0000313" key="4">
    <source>
        <dbReference type="Proteomes" id="UP000299102"/>
    </source>
</evidence>
<dbReference type="Proteomes" id="UP000299102">
    <property type="component" value="Unassembled WGS sequence"/>
</dbReference>
<evidence type="ECO:0000256" key="2">
    <source>
        <dbReference type="SAM" id="MobiDB-lite"/>
    </source>
</evidence>
<reference evidence="3 4" key="1">
    <citation type="journal article" date="2019" name="Commun. Biol.">
        <title>The bagworm genome reveals a unique fibroin gene that provides high tensile strength.</title>
        <authorList>
            <person name="Kono N."/>
            <person name="Nakamura H."/>
            <person name="Ohtoshi R."/>
            <person name="Tomita M."/>
            <person name="Numata K."/>
            <person name="Arakawa K."/>
        </authorList>
    </citation>
    <scope>NUCLEOTIDE SEQUENCE [LARGE SCALE GENOMIC DNA]</scope>
</reference>
<keyword evidence="1" id="KW-0040">ANK repeat</keyword>
<dbReference type="PROSITE" id="PS50088">
    <property type="entry name" value="ANK_REPEAT"/>
    <property type="match status" value="1"/>
</dbReference>
<dbReference type="AlphaFoldDB" id="A0A4C1TEJ8"/>
<dbReference type="OrthoDB" id="5314041at2759"/>
<feature type="region of interest" description="Disordered" evidence="2">
    <location>
        <begin position="1"/>
        <end position="20"/>
    </location>
</feature>
<name>A0A4C1TEJ8_EUMVA</name>
<dbReference type="InterPro" id="IPR002110">
    <property type="entry name" value="Ankyrin_rpt"/>
</dbReference>
<dbReference type="Gene3D" id="1.25.40.20">
    <property type="entry name" value="Ankyrin repeat-containing domain"/>
    <property type="match status" value="1"/>
</dbReference>
<dbReference type="SUPFAM" id="SSF48403">
    <property type="entry name" value="Ankyrin repeat"/>
    <property type="match status" value="1"/>
</dbReference>
<dbReference type="PROSITE" id="PS50297">
    <property type="entry name" value="ANK_REP_REGION"/>
    <property type="match status" value="1"/>
</dbReference>
<feature type="repeat" description="ANK" evidence="1">
    <location>
        <begin position="39"/>
        <end position="71"/>
    </location>
</feature>
<sequence>MMSAFRDPHGPGAPGLHPECPRGLMEETELLGSKDPNYEGGWPLRLAARLGFYNIVKQLIQFGANPHLIGESGASTLQLAVFSGLHWETDNWTFLLSCCDSSQLADGAAVAIVFRNVPALRRILSTGRCNTNLPTTLTGRTVENLAKGYKLQHLLNISPNLNMSQNIPQNSPRSVAPRDLELATGYRVRDQSPNGSLSPSVARFFMQSANQMGLSPPHTAVEQHILSTFELFLIVLRGTLAMIDFQGLMTELEKRGKRACKPPEVGIARCGQPRRQSSHPYVASLFSRNRISDRGRSGIMEEDVGYRNSHSLKEKQQQKLLLHVGVL</sequence>
<proteinExistence type="predicted"/>
<keyword evidence="4" id="KW-1185">Reference proteome</keyword>
<evidence type="ECO:0000313" key="3">
    <source>
        <dbReference type="EMBL" id="GBP11878.1"/>
    </source>
</evidence>
<organism evidence="3 4">
    <name type="scientific">Eumeta variegata</name>
    <name type="common">Bagworm moth</name>
    <name type="synonym">Eumeta japonica</name>
    <dbReference type="NCBI Taxonomy" id="151549"/>
    <lineage>
        <taxon>Eukaryota</taxon>
        <taxon>Metazoa</taxon>
        <taxon>Ecdysozoa</taxon>
        <taxon>Arthropoda</taxon>
        <taxon>Hexapoda</taxon>
        <taxon>Insecta</taxon>
        <taxon>Pterygota</taxon>
        <taxon>Neoptera</taxon>
        <taxon>Endopterygota</taxon>
        <taxon>Lepidoptera</taxon>
        <taxon>Glossata</taxon>
        <taxon>Ditrysia</taxon>
        <taxon>Tineoidea</taxon>
        <taxon>Psychidae</taxon>
        <taxon>Oiketicinae</taxon>
        <taxon>Eumeta</taxon>
    </lineage>
</organism>
<comment type="caution">
    <text evidence="3">The sequence shown here is derived from an EMBL/GenBank/DDBJ whole genome shotgun (WGS) entry which is preliminary data.</text>
</comment>